<name>A0A6J7X4S6_9CAUD</name>
<dbReference type="InterPro" id="IPR001680">
    <property type="entry name" value="WD40_rpt"/>
</dbReference>
<dbReference type="EMBL" id="LR798359">
    <property type="protein sequence ID" value="CAB5225984.1"/>
    <property type="molecule type" value="Genomic_DNA"/>
</dbReference>
<dbReference type="EMBL" id="LR796599">
    <property type="protein sequence ID" value="CAB4153661.1"/>
    <property type="molecule type" value="Genomic_DNA"/>
</dbReference>
<accession>A0A6J7X4S6</accession>
<proteinExistence type="predicted"/>
<sequence>MPLPQTTSQLDPATGYQIPTNSGTWANASTWGSYTSWISQPSTSIVVVSDIIDRGSVGLFNVKTTADVSGDISYSVFTSNTGEFQGEEIETIFTPYTTNASAFLGRYFAVCANVTSSSGSCELRSLGIAHTNNNFDLHFNNISTEDLDLGEYGSILPMPRAVGAINNIQATAHLPSDASARYIYTGNDDTGYIVNYNGNSTTLSNTITSAGEATAYTAFTSLDNYGANPATGGTLKIYKTINSSNWTVLSNPGNVAANITSVQFSPHGSIVAVGSTQDLRLYFRNNDTFAQMRNPDYAVSKVRSIAWSPSNEHLAVVGAFRNDNNTPGTDDSRDVYVFYSPEAASAPAYDPFLATYDIKFYDVLLPNSSIRNSNLTSNNPNYSRVVAWDPSSTYLAVGLSAQQPGSAPWPEMVEIYKKNSNTSFSKLSFSSGLDPNNVYITSIDWHPTGNWLAVAMIGSPRLKIYYRSGDTFIPITVSVPEYGNYNFAKWNPQGTHLAWTMIHASAPTFGATQKSFDFFKQTGNTFAYLNAMPYGPPNTYYPAEGPSDWSIGSNVFISAQRIGTSGEVYTYFYNVTYFANSNVSLSRISGLGTSTGPGFYNPSSWLKEYTSKIPVANVSIFNPTGGNIRVDGESMRYLVANATPNPPRLEGVTRGVSTTQFGNSIATSHAIGAQVFPIEQLDFTQRYYDVQPITSLVAYVGSKSRTQPAINIKTLSGSDTDGTFDAVVNVLPEQYMDSTNLNYR</sequence>
<dbReference type="Gene3D" id="2.130.10.10">
    <property type="entry name" value="YVTN repeat-like/Quinoprotein amine dehydrogenase"/>
    <property type="match status" value="1"/>
</dbReference>
<evidence type="ECO:0000313" key="1">
    <source>
        <dbReference type="EMBL" id="CAB4153661.1"/>
    </source>
</evidence>
<dbReference type="InterPro" id="IPR015943">
    <property type="entry name" value="WD40/YVTN_repeat-like_dom_sf"/>
</dbReference>
<evidence type="ECO:0000313" key="2">
    <source>
        <dbReference type="EMBL" id="CAB5225984.1"/>
    </source>
</evidence>
<dbReference type="SUPFAM" id="SSF50978">
    <property type="entry name" value="WD40 repeat-like"/>
    <property type="match status" value="1"/>
</dbReference>
<gene>
    <name evidence="1" type="ORF">UFOVP640_15</name>
    <name evidence="2" type="ORF">UFOVP759_19</name>
</gene>
<reference evidence="2" key="1">
    <citation type="submission" date="2020-05" db="EMBL/GenBank/DDBJ databases">
        <authorList>
            <person name="Chiriac C."/>
            <person name="Salcher M."/>
            <person name="Ghai R."/>
            <person name="Kavagutti S V."/>
        </authorList>
    </citation>
    <scope>NUCLEOTIDE SEQUENCE</scope>
</reference>
<organism evidence="2">
    <name type="scientific">uncultured Caudovirales phage</name>
    <dbReference type="NCBI Taxonomy" id="2100421"/>
    <lineage>
        <taxon>Viruses</taxon>
        <taxon>Duplodnaviria</taxon>
        <taxon>Heunggongvirae</taxon>
        <taxon>Uroviricota</taxon>
        <taxon>Caudoviricetes</taxon>
        <taxon>Peduoviridae</taxon>
        <taxon>Maltschvirus</taxon>
        <taxon>Maltschvirus maltsch</taxon>
    </lineage>
</organism>
<dbReference type="Pfam" id="PF00400">
    <property type="entry name" value="WD40"/>
    <property type="match status" value="1"/>
</dbReference>
<evidence type="ECO:0008006" key="3">
    <source>
        <dbReference type="Google" id="ProtNLM"/>
    </source>
</evidence>
<protein>
    <recommendedName>
        <fullName evidence="3">WD40/YVTN repeat-like-containing domain containing protein</fullName>
    </recommendedName>
</protein>
<dbReference type="InterPro" id="IPR036322">
    <property type="entry name" value="WD40_repeat_dom_sf"/>
</dbReference>